<protein>
    <submittedName>
        <fullName evidence="1">Uncharacterized protein</fullName>
    </submittedName>
</protein>
<reference evidence="1 2" key="1">
    <citation type="journal article" date="2022" name="DNA Res.">
        <title>Chromosomal-level genome assembly of the orchid tree Bauhinia variegata (Leguminosae; Cercidoideae) supports the allotetraploid origin hypothesis of Bauhinia.</title>
        <authorList>
            <person name="Zhong Y."/>
            <person name="Chen Y."/>
            <person name="Zheng D."/>
            <person name="Pang J."/>
            <person name="Liu Y."/>
            <person name="Luo S."/>
            <person name="Meng S."/>
            <person name="Qian L."/>
            <person name="Wei D."/>
            <person name="Dai S."/>
            <person name="Zhou R."/>
        </authorList>
    </citation>
    <scope>NUCLEOTIDE SEQUENCE [LARGE SCALE GENOMIC DNA]</scope>
    <source>
        <strain evidence="1">BV-YZ2020</strain>
    </source>
</reference>
<name>A0ACB9KFB0_BAUVA</name>
<keyword evidence="2" id="KW-1185">Reference proteome</keyword>
<sequence>MAKRAIQLHNKDMEKYRLSAMLFFVISTLLFLHYASGADPLDTYCPNGFTNYTLTSPFYNNLKLLLGSLSSNTSVTGFYNTSIGEDPDKVHGQALCRGDASAAICQSCIGNASQDILRRCKSEDSMIWYELCQVRYSYQMFFSTYAYTGKYPEQNIQEKNVSDPIQFNEMLMYLMRKLSDEAAFNHSRNKFTTGEIKFSGNKKIYGLVQCTRDMSETYCFNCLSSAVADLRACCSYREGGIILSRTCNVRFELSQFFNTSYYQLNYATSKAGGKWKLWVILLITCASVIVLAIVVGACAVYIRRKQGRDRDEEKNEKTLLQELASPKGVTVTEDGELVSSEELVFMNLETIREATDDFSDRNKLGQGSFGAVYKGVLPDGNEVAIKRLSRKSWQGIEEFKNELILIAKLQHKNLVRLLGCGLEGDEKLLIYEFMSNKSLDEFIFDAKRRLELDWKTYHGREIEFVDATLLEACPASEVINWMHVGLLCVQQDPGDRPSMSDVVVHLGSESMELPKPKQPAFSLRKAVPVDPSSLTDSSANKLLASSSVLAR</sequence>
<dbReference type="Proteomes" id="UP000828941">
    <property type="component" value="Chromosome 14"/>
</dbReference>
<gene>
    <name evidence="1" type="ORF">L6164_035836</name>
</gene>
<dbReference type="EMBL" id="CM039439">
    <property type="protein sequence ID" value="KAI4295835.1"/>
    <property type="molecule type" value="Genomic_DNA"/>
</dbReference>
<organism evidence="1 2">
    <name type="scientific">Bauhinia variegata</name>
    <name type="common">Purple orchid tree</name>
    <name type="synonym">Phanera variegata</name>
    <dbReference type="NCBI Taxonomy" id="167791"/>
    <lineage>
        <taxon>Eukaryota</taxon>
        <taxon>Viridiplantae</taxon>
        <taxon>Streptophyta</taxon>
        <taxon>Embryophyta</taxon>
        <taxon>Tracheophyta</taxon>
        <taxon>Spermatophyta</taxon>
        <taxon>Magnoliopsida</taxon>
        <taxon>eudicotyledons</taxon>
        <taxon>Gunneridae</taxon>
        <taxon>Pentapetalae</taxon>
        <taxon>rosids</taxon>
        <taxon>fabids</taxon>
        <taxon>Fabales</taxon>
        <taxon>Fabaceae</taxon>
        <taxon>Cercidoideae</taxon>
        <taxon>Cercideae</taxon>
        <taxon>Bauhiniinae</taxon>
        <taxon>Bauhinia</taxon>
    </lineage>
</organism>
<evidence type="ECO:0000313" key="2">
    <source>
        <dbReference type="Proteomes" id="UP000828941"/>
    </source>
</evidence>
<proteinExistence type="predicted"/>
<accession>A0ACB9KFB0</accession>
<evidence type="ECO:0000313" key="1">
    <source>
        <dbReference type="EMBL" id="KAI4295835.1"/>
    </source>
</evidence>
<comment type="caution">
    <text evidence="1">The sequence shown here is derived from an EMBL/GenBank/DDBJ whole genome shotgun (WGS) entry which is preliminary data.</text>
</comment>